<keyword evidence="5" id="KW-0732">Signal</keyword>
<organism evidence="7 8">
    <name type="scientific">Neurospora tetraspora</name>
    <dbReference type="NCBI Taxonomy" id="94610"/>
    <lineage>
        <taxon>Eukaryota</taxon>
        <taxon>Fungi</taxon>
        <taxon>Dikarya</taxon>
        <taxon>Ascomycota</taxon>
        <taxon>Pezizomycotina</taxon>
        <taxon>Sordariomycetes</taxon>
        <taxon>Sordariomycetidae</taxon>
        <taxon>Sordariales</taxon>
        <taxon>Sordariaceae</taxon>
        <taxon>Neurospora</taxon>
    </lineage>
</organism>
<accession>A0AAE0J0I0</accession>
<protein>
    <recommendedName>
        <fullName evidence="6">FAD-binding PCMH-type domain-containing protein</fullName>
    </recommendedName>
</protein>
<comment type="caution">
    <text evidence="7">The sequence shown here is derived from an EMBL/GenBank/DDBJ whole genome shotgun (WGS) entry which is preliminary data.</text>
</comment>
<evidence type="ECO:0000256" key="1">
    <source>
        <dbReference type="ARBA" id="ARBA00005466"/>
    </source>
</evidence>
<dbReference type="Pfam" id="PF01565">
    <property type="entry name" value="FAD_binding_4"/>
    <property type="match status" value="1"/>
</dbReference>
<dbReference type="AlphaFoldDB" id="A0AAE0J0I0"/>
<evidence type="ECO:0000256" key="4">
    <source>
        <dbReference type="ARBA" id="ARBA00023002"/>
    </source>
</evidence>
<dbReference type="PROSITE" id="PS51387">
    <property type="entry name" value="FAD_PCMH"/>
    <property type="match status" value="1"/>
</dbReference>
<evidence type="ECO:0000256" key="2">
    <source>
        <dbReference type="ARBA" id="ARBA00022630"/>
    </source>
</evidence>
<evidence type="ECO:0000313" key="8">
    <source>
        <dbReference type="Proteomes" id="UP001278500"/>
    </source>
</evidence>
<dbReference type="GO" id="GO:0016491">
    <property type="term" value="F:oxidoreductase activity"/>
    <property type="evidence" value="ECO:0007669"/>
    <property type="project" value="UniProtKB-KW"/>
</dbReference>
<feature type="chain" id="PRO_5041897724" description="FAD-binding PCMH-type domain-containing protein" evidence="5">
    <location>
        <begin position="21"/>
        <end position="494"/>
    </location>
</feature>
<gene>
    <name evidence="7" type="ORF">B0H65DRAFT_504099</name>
</gene>
<reference evidence="7" key="1">
    <citation type="journal article" date="2023" name="Mol. Phylogenet. Evol.">
        <title>Genome-scale phylogeny and comparative genomics of the fungal order Sordariales.</title>
        <authorList>
            <person name="Hensen N."/>
            <person name="Bonometti L."/>
            <person name="Westerberg I."/>
            <person name="Brannstrom I.O."/>
            <person name="Guillou S."/>
            <person name="Cros-Aarteil S."/>
            <person name="Calhoun S."/>
            <person name="Haridas S."/>
            <person name="Kuo A."/>
            <person name="Mondo S."/>
            <person name="Pangilinan J."/>
            <person name="Riley R."/>
            <person name="LaButti K."/>
            <person name="Andreopoulos B."/>
            <person name="Lipzen A."/>
            <person name="Chen C."/>
            <person name="Yan M."/>
            <person name="Daum C."/>
            <person name="Ng V."/>
            <person name="Clum A."/>
            <person name="Steindorff A."/>
            <person name="Ohm R.A."/>
            <person name="Martin F."/>
            <person name="Silar P."/>
            <person name="Natvig D.O."/>
            <person name="Lalanne C."/>
            <person name="Gautier V."/>
            <person name="Ament-Velasquez S.L."/>
            <person name="Kruys A."/>
            <person name="Hutchinson M.I."/>
            <person name="Powell A.J."/>
            <person name="Barry K."/>
            <person name="Miller A.N."/>
            <person name="Grigoriev I.V."/>
            <person name="Debuchy R."/>
            <person name="Gladieux P."/>
            <person name="Hiltunen Thoren M."/>
            <person name="Johannesson H."/>
        </authorList>
    </citation>
    <scope>NUCLEOTIDE SEQUENCE</scope>
    <source>
        <strain evidence="7">CBS 560.94</strain>
    </source>
</reference>
<keyword evidence="3" id="KW-0274">FAD</keyword>
<dbReference type="InterPro" id="IPR006094">
    <property type="entry name" value="Oxid_FAD_bind_N"/>
</dbReference>
<keyword evidence="8" id="KW-1185">Reference proteome</keyword>
<feature type="domain" description="FAD-binding PCMH-type" evidence="6">
    <location>
        <begin position="63"/>
        <end position="241"/>
    </location>
</feature>
<dbReference type="Gene3D" id="3.40.462.20">
    <property type="match status" value="1"/>
</dbReference>
<dbReference type="InterPro" id="IPR016166">
    <property type="entry name" value="FAD-bd_PCMH"/>
</dbReference>
<dbReference type="InterPro" id="IPR016169">
    <property type="entry name" value="FAD-bd_PCMH_sub2"/>
</dbReference>
<name>A0AAE0J0I0_9PEZI</name>
<sequence length="494" mass="54036">MARLTSLLTAVAAVVGTAQATLPTEWTPICKEIEAKISKASDVIYPIQAISFTSAITHWFWSSYEQPSCVFAPGSAEDVSVALQIIGATKTPFAVQSGGHSSNPGFSSTKGVHISLKRLDQVKLSEDKSVAEIGFGNVWVDVYKALEGTGRNVAGGRVPGPGVGGFTLGGGYSWKTSQYGLTCDTVKSYELVLPASYHGWSLNGTITRVSKTLNPDLYFALKGGLNRFGIVTSAEFYTHEQPEKVYGGLGIYPTSAVDKILNATSQFSYLNKDPRTQIITTLEGSPLGTTALVLFFHDGPEKPATFELFDDIKPLIKAVKSQSFVSFVQTIPAQVVELTNIRGGFISFATSELSQTFLEAIRQETDDISKIMGLHGGITVSYDIEPFTKYGEHATESAFPHTESPLPLNIYFAWSLPQNDEFWYARMKQTLETLKKVAMDDGIYSDTFTYYPNYSLFDATPEQLYGNENAARLARIRDQVDPDRIMELAGGFKI</sequence>
<reference evidence="7" key="2">
    <citation type="submission" date="2023-06" db="EMBL/GenBank/DDBJ databases">
        <authorList>
            <consortium name="Lawrence Berkeley National Laboratory"/>
            <person name="Haridas S."/>
            <person name="Hensen N."/>
            <person name="Bonometti L."/>
            <person name="Westerberg I."/>
            <person name="Brannstrom I.O."/>
            <person name="Guillou S."/>
            <person name="Cros-Aarteil S."/>
            <person name="Calhoun S."/>
            <person name="Kuo A."/>
            <person name="Mondo S."/>
            <person name="Pangilinan J."/>
            <person name="Riley R."/>
            <person name="Labutti K."/>
            <person name="Andreopoulos B."/>
            <person name="Lipzen A."/>
            <person name="Chen C."/>
            <person name="Yanf M."/>
            <person name="Daum C."/>
            <person name="Ng V."/>
            <person name="Clum A."/>
            <person name="Steindorff A."/>
            <person name="Ohm R."/>
            <person name="Martin F."/>
            <person name="Silar P."/>
            <person name="Natvig D."/>
            <person name="Lalanne C."/>
            <person name="Gautier V."/>
            <person name="Ament-Velasquez S.L."/>
            <person name="Kruys A."/>
            <person name="Hutchinson M.I."/>
            <person name="Powell A.J."/>
            <person name="Barry K."/>
            <person name="Miller A.N."/>
            <person name="Grigoriev I.V."/>
            <person name="Debuchy R."/>
            <person name="Gladieux P."/>
            <person name="Thoren M.H."/>
            <person name="Johannesson H."/>
        </authorList>
    </citation>
    <scope>NUCLEOTIDE SEQUENCE</scope>
    <source>
        <strain evidence="7">CBS 560.94</strain>
    </source>
</reference>
<dbReference type="Proteomes" id="UP001278500">
    <property type="component" value="Unassembled WGS sequence"/>
</dbReference>
<evidence type="ECO:0000313" key="7">
    <source>
        <dbReference type="EMBL" id="KAK3334410.1"/>
    </source>
</evidence>
<evidence type="ECO:0000259" key="6">
    <source>
        <dbReference type="PROSITE" id="PS51387"/>
    </source>
</evidence>
<dbReference type="GeneID" id="87865041"/>
<dbReference type="Gene3D" id="3.30.465.10">
    <property type="match status" value="1"/>
</dbReference>
<keyword evidence="4" id="KW-0560">Oxidoreductase</keyword>
<dbReference type="EMBL" id="JAUEPP010000011">
    <property type="protein sequence ID" value="KAK3334410.1"/>
    <property type="molecule type" value="Genomic_DNA"/>
</dbReference>
<dbReference type="GO" id="GO:0071949">
    <property type="term" value="F:FAD binding"/>
    <property type="evidence" value="ECO:0007669"/>
    <property type="project" value="InterPro"/>
</dbReference>
<keyword evidence="2" id="KW-0285">Flavoprotein</keyword>
<dbReference type="InterPro" id="IPR050416">
    <property type="entry name" value="FAD-linked_Oxidoreductase"/>
</dbReference>
<feature type="signal peptide" evidence="5">
    <location>
        <begin position="1"/>
        <end position="20"/>
    </location>
</feature>
<dbReference type="PANTHER" id="PTHR42973:SF13">
    <property type="entry name" value="FAD-BINDING PCMH-TYPE DOMAIN-CONTAINING PROTEIN"/>
    <property type="match status" value="1"/>
</dbReference>
<dbReference type="RefSeq" id="XP_062676576.1">
    <property type="nucleotide sequence ID" value="XM_062827887.1"/>
</dbReference>
<proteinExistence type="inferred from homology"/>
<dbReference type="SUPFAM" id="SSF56176">
    <property type="entry name" value="FAD-binding/transporter-associated domain-like"/>
    <property type="match status" value="1"/>
</dbReference>
<dbReference type="InterPro" id="IPR036318">
    <property type="entry name" value="FAD-bd_PCMH-like_sf"/>
</dbReference>
<evidence type="ECO:0000256" key="5">
    <source>
        <dbReference type="SAM" id="SignalP"/>
    </source>
</evidence>
<dbReference type="PANTHER" id="PTHR42973">
    <property type="entry name" value="BINDING OXIDOREDUCTASE, PUTATIVE (AFU_ORTHOLOGUE AFUA_1G17690)-RELATED"/>
    <property type="match status" value="1"/>
</dbReference>
<comment type="similarity">
    <text evidence="1">Belongs to the oxygen-dependent FAD-linked oxidoreductase family.</text>
</comment>
<evidence type="ECO:0000256" key="3">
    <source>
        <dbReference type="ARBA" id="ARBA00022827"/>
    </source>
</evidence>